<dbReference type="PROSITE" id="PS50082">
    <property type="entry name" value="WD_REPEATS_2"/>
    <property type="match status" value="1"/>
</dbReference>
<proteinExistence type="predicted"/>
<feature type="compositionally biased region" description="Polar residues" evidence="4">
    <location>
        <begin position="2017"/>
        <end position="2026"/>
    </location>
</feature>
<reference evidence="6" key="2">
    <citation type="submission" date="2025-09" db="UniProtKB">
        <authorList>
            <consortium name="Ensembl"/>
        </authorList>
    </citation>
    <scope>IDENTIFICATION</scope>
</reference>
<dbReference type="FunFam" id="1.10.1540.10:FF:000001">
    <property type="entry name" value="neurobeachin isoform X1"/>
    <property type="match status" value="1"/>
</dbReference>
<dbReference type="InterPro" id="IPR019775">
    <property type="entry name" value="WD40_repeat_CS"/>
</dbReference>
<dbReference type="Pfam" id="PF02138">
    <property type="entry name" value="Beach"/>
    <property type="match status" value="1"/>
</dbReference>
<feature type="compositionally biased region" description="Acidic residues" evidence="4">
    <location>
        <begin position="1181"/>
        <end position="1194"/>
    </location>
</feature>
<dbReference type="InterPro" id="IPR001680">
    <property type="entry name" value="WD40_rpt"/>
</dbReference>
<feature type="region of interest" description="Disordered" evidence="4">
    <location>
        <begin position="1006"/>
        <end position="1027"/>
    </location>
</feature>
<evidence type="ECO:0000256" key="1">
    <source>
        <dbReference type="ARBA" id="ARBA00022574"/>
    </source>
</evidence>
<gene>
    <name evidence="6" type="primary">LOC107730379</name>
</gene>
<dbReference type="Ensembl" id="ENSSRHT00000092889.1">
    <property type="protein sequence ID" value="ENSSRHP00000090450.1"/>
    <property type="gene ID" value="ENSSRHG00000043091.1"/>
</dbReference>
<organism evidence="6 7">
    <name type="scientific">Sinocyclocheilus rhinocerous</name>
    <dbReference type="NCBI Taxonomy" id="307959"/>
    <lineage>
        <taxon>Eukaryota</taxon>
        <taxon>Metazoa</taxon>
        <taxon>Chordata</taxon>
        <taxon>Craniata</taxon>
        <taxon>Vertebrata</taxon>
        <taxon>Euteleostomi</taxon>
        <taxon>Actinopterygii</taxon>
        <taxon>Neopterygii</taxon>
        <taxon>Teleostei</taxon>
        <taxon>Ostariophysi</taxon>
        <taxon>Cypriniformes</taxon>
        <taxon>Cyprinidae</taxon>
        <taxon>Cyprininae</taxon>
        <taxon>Sinocyclocheilus</taxon>
    </lineage>
</organism>
<evidence type="ECO:0000259" key="5">
    <source>
        <dbReference type="PROSITE" id="PS50197"/>
    </source>
</evidence>
<feature type="domain" description="BEACH" evidence="5">
    <location>
        <begin position="2884"/>
        <end position="3184"/>
    </location>
</feature>
<sequence>MSGASNTLAREFLTDVHQLCSAVAQRAEDEEESHMVALGEYLVRGRGFLLLSTLDSVIDQELTCREELLTLLLSLLPLVWKIPVQEEKAPGESLHFIKPLIMHAINSLNFENALERLSGSWKSRRSRRTAQRYSVRDARKSQLSTSDSEANSDDKTTNTGSKHRRFHNSAIRVSCQLHQSNNPSQPASQHPTLDAMGTIEPSQPHIRLFGSHTLDPNMLTDPTTLSIFNRMENSPFDLCYVLLSLLEKVCKFDMTINHNPGLAVSVVPTLTEILTEFGDCCGPSGGGGGGIDELAGGWTEEPIALVQRMLLRTILHLMFVDVGQNETLPDNLRRSLTDLLRATLKIRTCLERQADPFAPRPKKTLQEIQEDFSFSRYRHRALLLPELLEGVLQLLLGCLQTSAPNPFFFSQSLELVHEFVQHRGLELFEATALRLEALAEARDSEVGNEASEHLRCLIADVLKIISAVKRAKSEQLHQSVCARRRHRRCEYSHFLHHHRDLSGLPVSAFKQAARRNPFEEISEGHDGEVRYPERCCCLAACAHQCLRLFQRLSPSGPAVLQVLAGVQAAGICCCMDPRSVIGPMLQAFQAPGLRSYQSHVLSVLSRLVLEQLGGGQPSEKAKLASCNICTLDSSQLPGLEETLQGYGPKKELNLSTSPSPSYRSQGILPSGGAEDMLWKWDALEAYQEIVFGEDWHLSQQIAGHVCQLTLRGNAVVQWQLYTHIFNPVLQRGVELTHHAQQLGVSTTCSQVCSYHTHCLPVEVLLVYLQALPVLLKSSRVVRDLFLSCNGLNQITELIYLDCTRPWALKAFETLILNAWHHHTESAVHELERAEAQEREAVLGLVEELNSRGAGDGPQSLTKFYEGLKEACPHPKGKSAFSAVARNRGEVHLNTINLFLCVAFLCVSKEADSDRDSANDSEDTSGYDSTASEPLGGRLPCLSPDSVALPSKEQIRRAADVWSVCRWVYMASPVFQRQFFRLGGLDVCSRLMTMVIQKLTSKNKDCKFKKKRESKGKSSPSHVDSPTQALAGQFDNIATAAGTEKSHQHDTFSPSQVESKSSDPTHRLEEEWPLQSIRLLEALLAICLHSANSALQRLEPDLSFQLQSVEETLCEVRDQLSRSGVVNSELAVPLFDSLLRVALAEMFCSPDKSQVSGEVAPPAGDLSEEVDEAQVSGAPPLGEEEGYEADSESNPEDSTRMAGVPQGSGRGHLLFPEICLMELQLLASGSPDLEVLGHVLQSLFGAVKGHHNNAALLYQQGGVKAILTGFQNILSQSDASYKGCQTILMELLVAMVSDRMTSEELALLTRLFLEKTPPTEILLRGLLQIVEANADTEPLYFMSFPMIPGAGVPGLSSSPGMRPHGTAGGKGGVNTLLRGKLPLGRGEADLSRPGHLRSSPWHTAPFHLPLVGQNCWPHMASGFSASLWVRAGKDEDGRYKKGKKRFIYVIMQISVFLYILQTDRCLLHVLSMGSKALMLQVWVNISTGAFTFRLYFYNVFINEKWRAEVNGLLVVLGSRIDTAEAFYLYASGPDLTSIMPCKYGKPHGTLSKYVTQEGLQCEQIRELLMRNTDVDIAPLIESLAVVYAPSTPSLYTIYEPVIRLKGQAKSAVASQRPFSAKEVQSSILEPPFLRTMMPCQALGLHSVLHKIGGTGAFVFLFARAVELSDCEKTQALALQLLLSLVKNNQHRTHEMECYHGYSMIHQVLIKPKCIVGYHILKMLLDGCCSGSILTIGEDGQFHLDAETTVVLQDLRLLSEILLDWKIWAKAQCGVWEMLLTALEILIRVHHPQQMFNIRQLLKAQVVHRFLLACQVLQEHRDEYLTSIPQEVCLSFVKIIQEVLGSPPDLDLLRLVYNFLLAVHPPTNTYVCHTPTSFYFSLHIDGKLYQEKVQSMMYLRHSSSGGKSACSSVLSLSPSVFTETPAEGNASLPPRGQYLSLRPPSIGPSPHSSPALTPRLTHGSVMGTTEPEGTSLSTQHALGSTETLKRAGDEQLLSSCESAKTICDSQNVGGDEESSVTGNRTPSISVEEEHDGPAGSPVDSEDHFNWTSEEAPRRPDSLKGIQSFQRSHSNLASLGLAFPAQNGSLTIARWPTVADRAAPPDDWESYTYSPGYDRHSKADSSNDSAEDCLVLICCGLYDLLRGVLLLLPDLLLEEVMDKLVQPEALLVLVNHSSPLIQQGVMKLLDAYFSRTQKEQKEKFLKNHGFSLLANQLYLHQGSQGLLECFLEMLFGRPVGIEEDLDLEDMESISPFRKRCIIPVLGLLENSLYENSLVHNGLCLLLQLLNACPKLADILLDHGLLYVLFNTLSTLNGLENGIPPNDYKLVVCDIQQLLVAVTIHSCSSSGSQYFRIIEDLITLLGYMQTSKVRRTQEMATALQFRVIQAAIDFIKTTANQDPQKSSSYDHVPTSPHHALQQKRKSIAGRRRFTVAQSDSLLTRMRSVASDELNQMMQRRMSQENPIRASETELVQRLQRLVVLAVNRLIYQDISQDFFDFLNFPESPDHSKSMPLPGEQTTDENVSHVFCDGSSPQGSTGRGGAPRQQWKRILWSCRDTFRVQIGRMLVHTLSPAVPLEDRKEALEFVHEQSYSEILRESLSPGLEHGPKLALYLYELLHDHKDALSKEEQAAANTFMTALKLCGHRCIPPSAPAKPDLLKAIKEQLKYESEARTSKGAWEKKLANTQRSLLQRLDGKSKDISKIAADVTQNVSLRQGMERKKVMQHIRGLYKTDLSASRHWQELVQQLTHDRAVWYDQSSYPTSWQLDPTEGPNRERRRLQRCYLTIPNKYLLKDRRKLDDAIKAPLAFLFEDKTHSSSSIVKDKATSEPIRFTRKCVSVAPSRETAGELLLGKSGMYFVEDNVAETLDNQFRDNVYHNILSSELPNLLEYGNISALTHLWSSGQITNFEYLTHLNKHAGRSFNDLMQYPVFPFILRDYTSETLDLQDTSIYRNLSKPIAVQSKEKEDRYVDNYRYLEEEYKKGKREDDPMPPVQPYHYGSHYSNSGTVLHFLVRLPPFTKMFLAYQDQSFDIPDRTFHSMNTTWRLSSYESMTDVKELIPEFFYLPEFLVNREGFDFGVRQNSERVNHVNLPPWARNDPRLFILIHRQALESDQVSQTLCQWIDLVFGLKQKGKAAVQAINVFHPAVRFLIMYSYRTLNRRALETMIKTYGQTPRQLFNASHISRAGTKLLSEAELPAAMGLLVQLAFRESREHPKETVYPSPLPWIKGLKWGEYVGSPSAPDPVVCFSQPHGEHFGSLLALPTRAICGLSRKFCLMMIYSKEQGVRSMHSTDIQWSAILSWGYTDNMLRLKSKQSEPPINFIQCSPLHQVTSCAWVPDSCQLFTGSKCGVITAYSNRFTTTMPTEMEVETQLHLYGHTAEVTGLFVCKPYSILISVSRDGTCILWDLNRLCYVQSLTGHKSPVNAVSASETTGDIATVCDSVGGGSDLRLWTINGDLIGHVHCREIICSVAFSNQPEGVSVNVIAGGLENGVVRLWSTWDLKPVREITFPKSNRPIISLTFSCDGHHLYTANSEGTVIAWCRRDQQRLKLPMFYSFLSSYAAG</sequence>
<protein>
    <submittedName>
        <fullName evidence="6">Lysosomal-trafficking regulator-like</fullName>
    </submittedName>
</protein>
<dbReference type="PROSITE" id="PS50197">
    <property type="entry name" value="BEACH"/>
    <property type="match status" value="1"/>
</dbReference>
<evidence type="ECO:0000256" key="3">
    <source>
        <dbReference type="PROSITE-ProRule" id="PRU00221"/>
    </source>
</evidence>
<accession>A0A673MJH9</accession>
<dbReference type="Proteomes" id="UP000472270">
    <property type="component" value="Unassembled WGS sequence"/>
</dbReference>
<feature type="region of interest" description="Disordered" evidence="4">
    <location>
        <begin position="2397"/>
        <end position="2419"/>
    </location>
</feature>
<dbReference type="Gene3D" id="1.10.1540.10">
    <property type="entry name" value="BEACH domain"/>
    <property type="match status" value="1"/>
</dbReference>
<feature type="region of interest" description="Disordered" evidence="4">
    <location>
        <begin position="912"/>
        <end position="937"/>
    </location>
</feature>
<feature type="region of interest" description="Disordered" evidence="4">
    <location>
        <begin position="1151"/>
        <end position="1205"/>
    </location>
</feature>
<feature type="repeat" description="WD" evidence="3">
    <location>
        <begin position="3374"/>
        <end position="3408"/>
    </location>
</feature>
<dbReference type="InterPro" id="IPR036372">
    <property type="entry name" value="BEACH_dom_sf"/>
</dbReference>
<keyword evidence="1 3" id="KW-0853">WD repeat</keyword>
<feature type="region of interest" description="Disordered" evidence="4">
    <location>
        <begin position="179"/>
        <end position="198"/>
    </location>
</feature>
<feature type="region of interest" description="Disordered" evidence="4">
    <location>
        <begin position="2006"/>
        <end position="2062"/>
    </location>
</feature>
<feature type="region of interest" description="Disordered" evidence="4">
    <location>
        <begin position="128"/>
        <end position="165"/>
    </location>
</feature>
<dbReference type="Pfam" id="PF00400">
    <property type="entry name" value="WD40"/>
    <property type="match status" value="1"/>
</dbReference>
<reference evidence="6" key="1">
    <citation type="submission" date="2025-08" db="UniProtKB">
        <authorList>
            <consortium name="Ensembl"/>
        </authorList>
    </citation>
    <scope>IDENTIFICATION</scope>
</reference>
<feature type="compositionally biased region" description="Basic and acidic residues" evidence="4">
    <location>
        <begin position="2042"/>
        <end position="2059"/>
    </location>
</feature>
<dbReference type="PROSITE" id="PS00678">
    <property type="entry name" value="WD_REPEATS_1"/>
    <property type="match status" value="1"/>
</dbReference>
<dbReference type="SUPFAM" id="SSF81837">
    <property type="entry name" value="BEACH domain"/>
    <property type="match status" value="1"/>
</dbReference>
<feature type="compositionally biased region" description="Polar residues" evidence="4">
    <location>
        <begin position="1969"/>
        <end position="1980"/>
    </location>
</feature>
<evidence type="ECO:0000256" key="4">
    <source>
        <dbReference type="SAM" id="MobiDB-lite"/>
    </source>
</evidence>
<dbReference type="InterPro" id="IPR050865">
    <property type="entry name" value="BEACH_Domain"/>
</dbReference>
<dbReference type="FunFam" id="2.130.10.10:FF:000292">
    <property type="entry name" value="Lysosomal trafficking regulator"/>
    <property type="match status" value="1"/>
</dbReference>
<keyword evidence="7" id="KW-1185">Reference proteome</keyword>
<dbReference type="SMART" id="SM00320">
    <property type="entry name" value="WD40"/>
    <property type="match status" value="4"/>
</dbReference>
<dbReference type="SMART" id="SM01026">
    <property type="entry name" value="Beach"/>
    <property type="match status" value="1"/>
</dbReference>
<feature type="compositionally biased region" description="Polar residues" evidence="4">
    <location>
        <begin position="179"/>
        <end position="191"/>
    </location>
</feature>
<dbReference type="InterPro" id="IPR036322">
    <property type="entry name" value="WD40_repeat_dom_sf"/>
</dbReference>
<dbReference type="InterPro" id="IPR000409">
    <property type="entry name" value="BEACH_dom"/>
</dbReference>
<dbReference type="PANTHER" id="PTHR13743:SF86">
    <property type="entry name" value="LYSOSOMAL-TRAFFICKING REGULATOR"/>
    <property type="match status" value="1"/>
</dbReference>
<dbReference type="CDD" id="cd06071">
    <property type="entry name" value="Beach"/>
    <property type="match status" value="1"/>
</dbReference>
<keyword evidence="2" id="KW-0677">Repeat</keyword>
<dbReference type="PANTHER" id="PTHR13743">
    <property type="entry name" value="BEIGE/BEACH-RELATED"/>
    <property type="match status" value="1"/>
</dbReference>
<feature type="region of interest" description="Disordered" evidence="4">
    <location>
        <begin position="1042"/>
        <end position="1067"/>
    </location>
</feature>
<dbReference type="Gene3D" id="2.130.10.10">
    <property type="entry name" value="YVTN repeat-like/Quinoprotein amine dehydrogenase"/>
    <property type="match status" value="1"/>
</dbReference>
<dbReference type="SUPFAM" id="SSF50978">
    <property type="entry name" value="WD40 repeat-like"/>
    <property type="match status" value="1"/>
</dbReference>
<evidence type="ECO:0000313" key="6">
    <source>
        <dbReference type="Ensembl" id="ENSSRHP00000090450.1"/>
    </source>
</evidence>
<dbReference type="InterPro" id="IPR015943">
    <property type="entry name" value="WD40/YVTN_repeat-like_dom_sf"/>
</dbReference>
<name>A0A673MJH9_9TELE</name>
<evidence type="ECO:0000256" key="2">
    <source>
        <dbReference type="ARBA" id="ARBA00022737"/>
    </source>
</evidence>
<evidence type="ECO:0000313" key="7">
    <source>
        <dbReference type="Proteomes" id="UP000472270"/>
    </source>
</evidence>
<feature type="region of interest" description="Disordered" evidence="4">
    <location>
        <begin position="1922"/>
        <end position="1980"/>
    </location>
</feature>